<dbReference type="InterPro" id="IPR005135">
    <property type="entry name" value="Endo/exonuclease/phosphatase"/>
</dbReference>
<dbReference type="AlphaFoldDB" id="Q5SFC1"/>
<keyword evidence="2" id="KW-0812">Transmembrane</keyword>
<dbReference type="GO" id="GO:0003824">
    <property type="term" value="F:catalytic activity"/>
    <property type="evidence" value="ECO:0007669"/>
    <property type="project" value="InterPro"/>
</dbReference>
<keyword evidence="2" id="KW-0472">Membrane</keyword>
<protein>
    <submittedName>
        <fullName evidence="4">Uncharacterized protein ORF5</fullName>
    </submittedName>
</protein>
<dbReference type="SUPFAM" id="SSF56219">
    <property type="entry name" value="DNase I-like"/>
    <property type="match status" value="1"/>
</dbReference>
<evidence type="ECO:0000256" key="2">
    <source>
        <dbReference type="SAM" id="Phobius"/>
    </source>
</evidence>
<sequence length="487" mass="49200">MTATTRRDPAAVPDGGTAEPVPSPAAPDGRAAQTVPSPAAPDSGAAESAPSTAADGRAEQTVCSLAADGTADGRGRAPGAAVGVGDAGPRRRWWRRRGAAVTGCSVFLAAPDGRAAQTVPSPAAPDSGAAESAPSTAADGRAEQTVCSLAADGTADGRGRAPGAAVGVGDAGPRRRWWRRRGAAVTGCSVFLAVSVAGHGRLPGLPGRLSSLAETLLPWSALAVPVLVTAALLWRARVAAVVALVVPAVAWLTAFGGALTDKTTPGGDLTLVSHNVEQANPDPAGTVRSLLAAGADVLALEELSPATAPAYERALAESYPYHFYEGTVGLWSVHPLSDARAVPIMPWTRAMRATVDAPGGPLAVYVAHLPSVRVGPGGFTAGARDEALGLLAAEVRAEPVRRVVLLGDLNGSTDDRALRPLTDRLVSAQAAAGAGFGFTWPARLPVVRIDQILLGGVRAASAWTLPATASDHLPVAARIHLAPDPAP</sequence>
<dbReference type="Pfam" id="PF03372">
    <property type="entry name" value="Exo_endo_phos"/>
    <property type="match status" value="1"/>
</dbReference>
<feature type="region of interest" description="Disordered" evidence="1">
    <location>
        <begin position="152"/>
        <end position="171"/>
    </location>
</feature>
<organism evidence="4">
    <name type="scientific">Streptomyces bikiniensis</name>
    <dbReference type="NCBI Taxonomy" id="1896"/>
    <lineage>
        <taxon>Bacteria</taxon>
        <taxon>Bacillati</taxon>
        <taxon>Actinomycetota</taxon>
        <taxon>Actinomycetes</taxon>
        <taxon>Kitasatosporales</taxon>
        <taxon>Streptomycetaceae</taxon>
        <taxon>Streptomyces</taxon>
    </lineage>
</organism>
<keyword evidence="2" id="KW-1133">Transmembrane helix</keyword>
<evidence type="ECO:0000259" key="3">
    <source>
        <dbReference type="Pfam" id="PF03372"/>
    </source>
</evidence>
<gene>
    <name evidence="4" type="primary">ORF5</name>
</gene>
<feature type="transmembrane region" description="Helical" evidence="2">
    <location>
        <begin position="241"/>
        <end position="259"/>
    </location>
</feature>
<dbReference type="EMBL" id="AY509120">
    <property type="protein sequence ID" value="AAS79468.1"/>
    <property type="molecule type" value="Genomic_DNA"/>
</dbReference>
<name>Q5SFC1_STRBI</name>
<feature type="region of interest" description="Disordered" evidence="1">
    <location>
        <begin position="1"/>
        <end position="89"/>
    </location>
</feature>
<feature type="region of interest" description="Disordered" evidence="1">
    <location>
        <begin position="116"/>
        <end position="143"/>
    </location>
</feature>
<feature type="transmembrane region" description="Helical" evidence="2">
    <location>
        <begin position="216"/>
        <end position="234"/>
    </location>
</feature>
<reference evidence="4" key="1">
    <citation type="journal article" date="2004" name="Antimicrob. Agents Chemother.">
        <title>Chalcomycin biosynthesis gene cluster from Streptomyces bikiniensis: novel features of an unusual ketolide produced through expression of the chm polyketide synthase in Streptomyces fradiae.</title>
        <authorList>
            <person name="Ward S.L."/>
            <person name="Hu Z."/>
            <person name="Schirmer A."/>
            <person name="Reid R."/>
            <person name="Revill W.P."/>
            <person name="Reeves C.D."/>
            <person name="Petrakovsky O.V."/>
            <person name="Dong S.D."/>
            <person name="Katz L."/>
        </authorList>
    </citation>
    <scope>NUCLEOTIDE SEQUENCE</scope>
    <source>
        <strain evidence="4">NRRL 2737</strain>
    </source>
</reference>
<dbReference type="Gene3D" id="3.60.10.10">
    <property type="entry name" value="Endonuclease/exonuclease/phosphatase"/>
    <property type="match status" value="1"/>
</dbReference>
<proteinExistence type="predicted"/>
<dbReference type="InterPro" id="IPR036691">
    <property type="entry name" value="Endo/exonu/phosph_ase_sf"/>
</dbReference>
<evidence type="ECO:0000256" key="1">
    <source>
        <dbReference type="SAM" id="MobiDB-lite"/>
    </source>
</evidence>
<accession>Q5SFC1</accession>
<feature type="transmembrane region" description="Helical" evidence="2">
    <location>
        <begin position="183"/>
        <end position="204"/>
    </location>
</feature>
<feature type="domain" description="Endonuclease/exonuclease/phosphatase" evidence="3">
    <location>
        <begin position="273"/>
        <end position="472"/>
    </location>
</feature>
<evidence type="ECO:0000313" key="4">
    <source>
        <dbReference type="EMBL" id="AAS79468.1"/>
    </source>
</evidence>